<sequence>MMLKRSDRVGAVYFLNGGDARALPFGLELDVQPGDVTHELDVVTEMGARLPVEWLKHLQALGKKRIACVVDHTVGRSTAALRCADRNECAVRRGLPARIPRARRQGRHDAGWRRLRVDIERAMFDKPSGFLFSGAPYDAVWTIPEFERSCLHYYQTGLRALATIVPHIWHPMLFDKVSATLGACVLFGYQPGKPRCRVTMSELNICMVKTSVISMLVAEDAYRAKLDFLEFVRVCNTLHLKEQATFVHLAKSLDIVNHSITTFESRYPMYEFVAAYGNAVVSHM</sequence>
<evidence type="ECO:0000313" key="1">
    <source>
        <dbReference type="EMBL" id="VWB97980.1"/>
    </source>
</evidence>
<dbReference type="Proteomes" id="UP000494170">
    <property type="component" value="Unassembled WGS sequence"/>
</dbReference>
<proteinExistence type="predicted"/>
<organism evidence="1 2">
    <name type="scientific">Burkholderia lata (strain ATCC 17760 / DSM 23089 / LMG 22485 / NCIMB 9086 / R18194 / 383)</name>
    <dbReference type="NCBI Taxonomy" id="482957"/>
    <lineage>
        <taxon>Bacteria</taxon>
        <taxon>Pseudomonadati</taxon>
        <taxon>Pseudomonadota</taxon>
        <taxon>Betaproteobacteria</taxon>
        <taxon>Burkholderiales</taxon>
        <taxon>Burkholderiaceae</taxon>
        <taxon>Burkholderia</taxon>
        <taxon>Burkholderia cepacia complex</taxon>
    </lineage>
</organism>
<gene>
    <name evidence="1" type="ORF">BLA6863_04703</name>
</gene>
<accession>A0A6P2NSL9</accession>
<dbReference type="Pfam" id="PF10933">
    <property type="entry name" value="DUF2827"/>
    <property type="match status" value="2"/>
</dbReference>
<dbReference type="EMBL" id="CABVPY010000033">
    <property type="protein sequence ID" value="VWB97980.1"/>
    <property type="molecule type" value="Genomic_DNA"/>
</dbReference>
<name>A0A6P2NSL9_BURL3</name>
<dbReference type="InterPro" id="IPR021234">
    <property type="entry name" value="DUF2827"/>
</dbReference>
<evidence type="ECO:0000313" key="2">
    <source>
        <dbReference type="Proteomes" id="UP000494170"/>
    </source>
</evidence>
<protein>
    <submittedName>
        <fullName evidence="1">Uncharacterized protein</fullName>
    </submittedName>
</protein>
<dbReference type="AlphaFoldDB" id="A0A6P2NSL9"/>
<reference evidence="1 2" key="1">
    <citation type="submission" date="2019-09" db="EMBL/GenBank/DDBJ databases">
        <authorList>
            <person name="Depoorter E."/>
        </authorList>
    </citation>
    <scope>NUCLEOTIDE SEQUENCE [LARGE SCALE GENOMIC DNA]</scope>
    <source>
        <strain evidence="1">LMG 6863</strain>
    </source>
</reference>